<dbReference type="OrthoDB" id="8573350at2"/>
<feature type="coiled-coil region" evidence="12">
    <location>
        <begin position="633"/>
        <end position="660"/>
    </location>
</feature>
<dbReference type="InterPro" id="IPR003661">
    <property type="entry name" value="HisK_dim/P_dom"/>
</dbReference>
<dbReference type="GO" id="GO:0009927">
    <property type="term" value="F:histidine phosphotransfer kinase activity"/>
    <property type="evidence" value="ECO:0007669"/>
    <property type="project" value="TreeGrafter"/>
</dbReference>
<dbReference type="SMART" id="SM00448">
    <property type="entry name" value="REC"/>
    <property type="match status" value="1"/>
</dbReference>
<proteinExistence type="predicted"/>
<dbReference type="InterPro" id="IPR036097">
    <property type="entry name" value="HisK_dim/P_sf"/>
</dbReference>
<dbReference type="SUPFAM" id="SSF55874">
    <property type="entry name" value="ATPase domain of HSP90 chaperone/DNA topoisomerase II/histidine kinase"/>
    <property type="match status" value="1"/>
</dbReference>
<evidence type="ECO:0000256" key="11">
    <source>
        <dbReference type="PROSITE-ProRule" id="PRU00169"/>
    </source>
</evidence>
<keyword evidence="5 11" id="KW-0597">Phosphoprotein</keyword>
<evidence type="ECO:0000256" key="6">
    <source>
        <dbReference type="ARBA" id="ARBA00022679"/>
    </source>
</evidence>
<keyword evidence="9 13" id="KW-1133">Transmembrane helix</keyword>
<dbReference type="SMART" id="SM00388">
    <property type="entry name" value="HisKA"/>
    <property type="match status" value="1"/>
</dbReference>
<feature type="domain" description="Response regulatory" evidence="15">
    <location>
        <begin position="772"/>
        <end position="887"/>
    </location>
</feature>
<dbReference type="Pfam" id="PF02743">
    <property type="entry name" value="dCache_1"/>
    <property type="match status" value="1"/>
</dbReference>
<dbReference type="Pfam" id="PF00512">
    <property type="entry name" value="HisKA"/>
    <property type="match status" value="1"/>
</dbReference>
<dbReference type="InterPro" id="IPR005467">
    <property type="entry name" value="His_kinase_dom"/>
</dbReference>
<dbReference type="GO" id="GO:0005886">
    <property type="term" value="C:plasma membrane"/>
    <property type="evidence" value="ECO:0007669"/>
    <property type="project" value="UniProtKB-SubCell"/>
</dbReference>
<comment type="subcellular location">
    <subcellularLocation>
        <location evidence="2">Cell membrane</location>
        <topology evidence="2">Multi-pass membrane protein</topology>
    </subcellularLocation>
</comment>
<accession>A0A316G0D2</accession>
<feature type="transmembrane region" description="Helical" evidence="13">
    <location>
        <begin position="433"/>
        <end position="454"/>
    </location>
</feature>
<evidence type="ECO:0000256" key="10">
    <source>
        <dbReference type="ARBA" id="ARBA00023136"/>
    </source>
</evidence>
<keyword evidence="12" id="KW-0175">Coiled coil</keyword>
<dbReference type="Pfam" id="PF02518">
    <property type="entry name" value="HATPase_c"/>
    <property type="match status" value="1"/>
</dbReference>
<comment type="catalytic activity">
    <reaction evidence="1">
        <text>ATP + protein L-histidine = ADP + protein N-phospho-L-histidine.</text>
        <dbReference type="EC" id="2.7.13.3"/>
    </reaction>
</comment>
<keyword evidence="4" id="KW-1003">Cell membrane</keyword>
<sequence>MKNFLVALILGLFGIALNYCTLPLIDPIEFLLSPAIAFVAMRLLPLRFALITLLMILVNLSWQWQSIQNTSLYLMEFFALYFGYRKGWNLFYTNLIYWMLIGIPVAAILIYVAGIPLETIGTIILLKQPINGVLNVLIANIMVLMPIKRWLGDELDKKATLQSFIKDVLMAILLLPIFSLFFVLKENIEQQAVEQVKQNNQSFASIARYTIDDFLSSYRQAMLALARLMENPWQLSRESLQTKLLQYHSVYDGFLTMLIADETGQLQFSSPKNLIAKGTAVSDREYFIEPKKNLRPFISDVFMGRGFGNDPIVAISAPLLDEDNNFVGIVEGSLNLYQLDLLLYMPDVLSSSVLVLDNNDRVIFSSPELQLDFLQVIKPVIQEDKHLEYVVDLGVTDKLYSFANTVTRQNWQVYFLNDRQTFINQMSISFRRLMILALMVILATLLIAQLLAYYSNRPIQSLLSKFSRLSLTDINESERQQNVQAFEELQLLFDKFEDAKEKIVHYHKDAQLALTDKISAEKESDAKSELLSKVSHELRTPLNAILGQVQLLKMEDLKEEHIEQLEDIEKAGKFLVFLIEDLLLMSKSEMGELSISRHSIKLNDLIYSSLKLFDKEFGRNSIELTVDVDATQNSQVHADAKRLQQALNNLISNSIKYNKENGRVFVETKVSNNCVTISVKDTGVGIAPEYKDKVFLPFHRLSFEHSDIEGSGIGLSLASRLIHLMEGTLTFESVENKGSEFIIELPLLDDKTKVATPEQEKVISIGSLEPFQFLYIEDNKTNFMVLNAWLKKKQAGQVVGAINGNDALTKLKHDTFDFIFMDMGLPDINGRELIKKVRELGVTTPVVALTADGSEQLKEQSQSLGFDAFLTKPVDFVLVERTIYHLLLER</sequence>
<dbReference type="InterPro" id="IPR001789">
    <property type="entry name" value="Sig_transdc_resp-reg_receiver"/>
</dbReference>
<keyword evidence="7 13" id="KW-0812">Transmembrane</keyword>
<keyword evidence="6" id="KW-0808">Transferase</keyword>
<dbReference type="Gene3D" id="3.30.450.20">
    <property type="entry name" value="PAS domain"/>
    <property type="match status" value="1"/>
</dbReference>
<evidence type="ECO:0000256" key="4">
    <source>
        <dbReference type="ARBA" id="ARBA00022475"/>
    </source>
</evidence>
<dbReference type="PROSITE" id="PS50109">
    <property type="entry name" value="HIS_KIN"/>
    <property type="match status" value="1"/>
</dbReference>
<dbReference type="CDD" id="cd00082">
    <property type="entry name" value="HisKA"/>
    <property type="match status" value="1"/>
</dbReference>
<keyword evidence="10 13" id="KW-0472">Membrane</keyword>
<dbReference type="SUPFAM" id="SSF52172">
    <property type="entry name" value="CheY-like"/>
    <property type="match status" value="1"/>
</dbReference>
<dbReference type="InterPro" id="IPR011006">
    <property type="entry name" value="CheY-like_superfamily"/>
</dbReference>
<protein>
    <recommendedName>
        <fullName evidence="3">histidine kinase</fullName>
        <ecNumber evidence="3">2.7.13.3</ecNumber>
    </recommendedName>
</protein>
<evidence type="ECO:0000256" key="7">
    <source>
        <dbReference type="ARBA" id="ARBA00022692"/>
    </source>
</evidence>
<evidence type="ECO:0000256" key="3">
    <source>
        <dbReference type="ARBA" id="ARBA00012438"/>
    </source>
</evidence>
<reference evidence="16 17" key="1">
    <citation type="submission" date="2018-05" db="EMBL/GenBank/DDBJ databases">
        <title>Genomic Encyclopedia of Type Strains, Phase IV (KMG-IV): sequencing the most valuable type-strain genomes for metagenomic binning, comparative biology and taxonomic classification.</title>
        <authorList>
            <person name="Goeker M."/>
        </authorList>
    </citation>
    <scope>NUCLEOTIDE SEQUENCE [LARGE SCALE GENOMIC DNA]</scope>
    <source>
        <strain evidence="16 17">DSM 25350</strain>
    </source>
</reference>
<dbReference type="Pfam" id="PF00072">
    <property type="entry name" value="Response_reg"/>
    <property type="match status" value="1"/>
</dbReference>
<dbReference type="FunFam" id="3.30.565.10:FF:000006">
    <property type="entry name" value="Sensor histidine kinase WalK"/>
    <property type="match status" value="1"/>
</dbReference>
<evidence type="ECO:0000256" key="8">
    <source>
        <dbReference type="ARBA" id="ARBA00022777"/>
    </source>
</evidence>
<feature type="modified residue" description="4-aspartylphosphate" evidence="11">
    <location>
        <position position="822"/>
    </location>
</feature>
<dbReference type="Gene3D" id="3.30.565.10">
    <property type="entry name" value="Histidine kinase-like ATPase, C-terminal domain"/>
    <property type="match status" value="1"/>
</dbReference>
<evidence type="ECO:0000256" key="12">
    <source>
        <dbReference type="SAM" id="Coils"/>
    </source>
</evidence>
<gene>
    <name evidence="16" type="ORF">C8D97_102215</name>
</gene>
<dbReference type="PRINTS" id="PR00344">
    <property type="entry name" value="BCTRLSENSOR"/>
</dbReference>
<evidence type="ECO:0000259" key="15">
    <source>
        <dbReference type="PROSITE" id="PS50110"/>
    </source>
</evidence>
<evidence type="ECO:0000256" key="5">
    <source>
        <dbReference type="ARBA" id="ARBA00022553"/>
    </source>
</evidence>
<dbReference type="PANTHER" id="PTHR43047">
    <property type="entry name" value="TWO-COMPONENT HISTIDINE PROTEIN KINASE"/>
    <property type="match status" value="1"/>
</dbReference>
<evidence type="ECO:0000256" key="13">
    <source>
        <dbReference type="SAM" id="Phobius"/>
    </source>
</evidence>
<dbReference type="InterPro" id="IPR004358">
    <property type="entry name" value="Sig_transdc_His_kin-like_C"/>
</dbReference>
<feature type="transmembrane region" description="Helical" evidence="13">
    <location>
        <begin position="129"/>
        <end position="147"/>
    </location>
</feature>
<dbReference type="InterPro" id="IPR036890">
    <property type="entry name" value="HATPase_C_sf"/>
</dbReference>
<dbReference type="SUPFAM" id="SSF47384">
    <property type="entry name" value="Homodimeric domain of signal transducing histidine kinase"/>
    <property type="match status" value="1"/>
</dbReference>
<dbReference type="Proteomes" id="UP000245790">
    <property type="component" value="Unassembled WGS sequence"/>
</dbReference>
<name>A0A316G0D2_9GAMM</name>
<evidence type="ECO:0000313" key="17">
    <source>
        <dbReference type="Proteomes" id="UP000245790"/>
    </source>
</evidence>
<dbReference type="InterPro" id="IPR003594">
    <property type="entry name" value="HATPase_dom"/>
</dbReference>
<keyword evidence="8" id="KW-0418">Kinase</keyword>
<evidence type="ECO:0000256" key="2">
    <source>
        <dbReference type="ARBA" id="ARBA00004651"/>
    </source>
</evidence>
<evidence type="ECO:0000256" key="1">
    <source>
        <dbReference type="ARBA" id="ARBA00000085"/>
    </source>
</evidence>
<evidence type="ECO:0000259" key="14">
    <source>
        <dbReference type="PROSITE" id="PS50109"/>
    </source>
</evidence>
<evidence type="ECO:0000256" key="9">
    <source>
        <dbReference type="ARBA" id="ARBA00022989"/>
    </source>
</evidence>
<evidence type="ECO:0000313" key="16">
    <source>
        <dbReference type="EMBL" id="PWK53825.1"/>
    </source>
</evidence>
<dbReference type="PROSITE" id="PS50110">
    <property type="entry name" value="RESPONSE_REGULATORY"/>
    <property type="match status" value="1"/>
</dbReference>
<dbReference type="GO" id="GO:0000155">
    <property type="term" value="F:phosphorelay sensor kinase activity"/>
    <property type="evidence" value="ECO:0007669"/>
    <property type="project" value="InterPro"/>
</dbReference>
<dbReference type="CDD" id="cd12914">
    <property type="entry name" value="PDC1_DGC_like"/>
    <property type="match status" value="1"/>
</dbReference>
<organism evidence="16 17">
    <name type="scientific">Pleionea mediterranea</name>
    <dbReference type="NCBI Taxonomy" id="523701"/>
    <lineage>
        <taxon>Bacteria</taxon>
        <taxon>Pseudomonadati</taxon>
        <taxon>Pseudomonadota</taxon>
        <taxon>Gammaproteobacteria</taxon>
        <taxon>Oceanospirillales</taxon>
        <taxon>Pleioneaceae</taxon>
        <taxon>Pleionea</taxon>
    </lineage>
</organism>
<feature type="domain" description="Histidine kinase" evidence="14">
    <location>
        <begin position="533"/>
        <end position="749"/>
    </location>
</feature>
<feature type="transmembrane region" description="Helical" evidence="13">
    <location>
        <begin position="96"/>
        <end position="117"/>
    </location>
</feature>
<feature type="transmembrane region" description="Helical" evidence="13">
    <location>
        <begin position="167"/>
        <end position="184"/>
    </location>
</feature>
<dbReference type="AlphaFoldDB" id="A0A316G0D2"/>
<dbReference type="EMBL" id="QGGU01000002">
    <property type="protein sequence ID" value="PWK53825.1"/>
    <property type="molecule type" value="Genomic_DNA"/>
</dbReference>
<keyword evidence="17" id="KW-1185">Reference proteome</keyword>
<dbReference type="InterPro" id="IPR033479">
    <property type="entry name" value="dCache_1"/>
</dbReference>
<comment type="caution">
    <text evidence="16">The sequence shown here is derived from an EMBL/GenBank/DDBJ whole genome shotgun (WGS) entry which is preliminary data.</text>
</comment>
<dbReference type="EC" id="2.7.13.3" evidence="3"/>
<dbReference type="Gene3D" id="1.10.287.130">
    <property type="match status" value="1"/>
</dbReference>
<dbReference type="CDD" id="cd17546">
    <property type="entry name" value="REC_hyHK_CKI1_RcsC-like"/>
    <property type="match status" value="1"/>
</dbReference>
<dbReference type="PANTHER" id="PTHR43047:SF72">
    <property type="entry name" value="OSMOSENSING HISTIDINE PROTEIN KINASE SLN1"/>
    <property type="match status" value="1"/>
</dbReference>
<dbReference type="SMART" id="SM00387">
    <property type="entry name" value="HATPase_c"/>
    <property type="match status" value="1"/>
</dbReference>
<feature type="transmembrane region" description="Helical" evidence="13">
    <location>
        <begin position="36"/>
        <end position="60"/>
    </location>
</feature>
<dbReference type="Gene3D" id="3.40.50.2300">
    <property type="match status" value="1"/>
</dbReference>